<proteinExistence type="predicted"/>
<keyword evidence="2" id="KW-1185">Reference proteome</keyword>
<dbReference type="EMBL" id="AATP01000002">
    <property type="protein sequence ID" value="EAU42192.1"/>
    <property type="molecule type" value="Genomic_DNA"/>
</dbReference>
<protein>
    <submittedName>
        <fullName evidence="1">Uncharacterized protein</fullName>
    </submittedName>
</protein>
<dbReference type="Proteomes" id="UP000004310">
    <property type="component" value="Unassembled WGS sequence"/>
</dbReference>
<dbReference type="AlphaFoldDB" id="Q0G2I9"/>
<reference evidence="1 2" key="1">
    <citation type="journal article" date="2010" name="J. Bacteriol.">
        <title>Genome sequence of Fulvimarina pelagi HTCC2506T, a Mn(II)-oxidizing alphaproteobacterium possessing an aerobic anoxygenic photosynthetic gene cluster and Xanthorhodopsin.</title>
        <authorList>
            <person name="Kang I."/>
            <person name="Oh H.M."/>
            <person name="Lim S.I."/>
            <person name="Ferriera S."/>
            <person name="Giovannoni S.J."/>
            <person name="Cho J.C."/>
        </authorList>
    </citation>
    <scope>NUCLEOTIDE SEQUENCE [LARGE SCALE GENOMIC DNA]</scope>
    <source>
        <strain evidence="1 2">HTCC2506</strain>
    </source>
</reference>
<name>Q0G2I9_9HYPH</name>
<evidence type="ECO:0000313" key="2">
    <source>
        <dbReference type="Proteomes" id="UP000004310"/>
    </source>
</evidence>
<sequence>MSLLKVTLRHLERLVVNAPPSRKGSRHWRRRIDVPAEESDREVGVEHRFDHDVARSLRGVGKRLGEDLQRPDDAAAFRTPKFAINPPSISSRHVRSARPLINATRDEFDTQVLAKLQNDAATAG</sequence>
<dbReference type="HOGENOM" id="CLU_2000576_0_0_5"/>
<organism evidence="1 2">
    <name type="scientific">Fulvimarina pelagi HTCC2506</name>
    <dbReference type="NCBI Taxonomy" id="314231"/>
    <lineage>
        <taxon>Bacteria</taxon>
        <taxon>Pseudomonadati</taxon>
        <taxon>Pseudomonadota</taxon>
        <taxon>Alphaproteobacteria</taxon>
        <taxon>Hyphomicrobiales</taxon>
        <taxon>Aurantimonadaceae</taxon>
        <taxon>Fulvimarina</taxon>
    </lineage>
</organism>
<comment type="caution">
    <text evidence="1">The sequence shown here is derived from an EMBL/GenBank/DDBJ whole genome shotgun (WGS) entry which is preliminary data.</text>
</comment>
<accession>Q0G2I9</accession>
<gene>
    <name evidence="1" type="ORF">FP2506_17204</name>
</gene>
<evidence type="ECO:0000313" key="1">
    <source>
        <dbReference type="EMBL" id="EAU42192.1"/>
    </source>
</evidence>